<dbReference type="EMBL" id="FZNQ01000040">
    <property type="protein sequence ID" value="SNR69290.1"/>
    <property type="molecule type" value="Genomic_DNA"/>
</dbReference>
<keyword evidence="3" id="KW-0238">DNA-binding</keyword>
<dbReference type="GO" id="GO:0003677">
    <property type="term" value="F:DNA binding"/>
    <property type="evidence" value="ECO:0007669"/>
    <property type="project" value="UniProtKB-KW"/>
</dbReference>
<dbReference type="RefSeq" id="WP_089386057.1">
    <property type="nucleotide sequence ID" value="NZ_FZNQ01000040.1"/>
</dbReference>
<feature type="region of interest" description="Disordered" evidence="1">
    <location>
        <begin position="423"/>
        <end position="453"/>
    </location>
</feature>
<dbReference type="AlphaFoldDB" id="A0A238YE10"/>
<dbReference type="Pfam" id="PF10412">
    <property type="entry name" value="TrwB_AAD_bind"/>
    <property type="match status" value="1"/>
</dbReference>
<dbReference type="SUPFAM" id="SSF52540">
    <property type="entry name" value="P-loop containing nucleoside triphosphate hydrolases"/>
    <property type="match status" value="1"/>
</dbReference>
<dbReference type="OrthoDB" id="214394at2157"/>
<evidence type="ECO:0000256" key="1">
    <source>
        <dbReference type="SAM" id="MobiDB-lite"/>
    </source>
</evidence>
<evidence type="ECO:0000313" key="4">
    <source>
        <dbReference type="Proteomes" id="UP000198397"/>
    </source>
</evidence>
<dbReference type="InterPro" id="IPR051162">
    <property type="entry name" value="T4SS_component"/>
</dbReference>
<gene>
    <name evidence="3" type="ORF">SAMN06264855_1405</name>
</gene>
<keyword evidence="4" id="KW-1185">Reference proteome</keyword>
<evidence type="ECO:0000313" key="3">
    <source>
        <dbReference type="EMBL" id="SNR69290.1"/>
    </source>
</evidence>
<dbReference type="InterPro" id="IPR027417">
    <property type="entry name" value="P-loop_NTPase"/>
</dbReference>
<protein>
    <submittedName>
        <fullName evidence="3">Type IV secretion-system coupling protein DNA-binding domain-containing protein</fullName>
    </submittedName>
</protein>
<accession>A0A238YE10</accession>
<dbReference type="PANTHER" id="PTHR30121:SF6">
    <property type="entry name" value="SLR6007 PROTEIN"/>
    <property type="match status" value="1"/>
</dbReference>
<name>A0A238YE10_HALVU</name>
<feature type="compositionally biased region" description="Polar residues" evidence="1">
    <location>
        <begin position="425"/>
        <end position="446"/>
    </location>
</feature>
<sequence length="640" mass="72548">MTTPEETQTLIQSTADLNTTYLGSRKSNLGVEENIGLSDEKRLTHVLNVGPTGYGKSQLLTHVALQDAEKDHGLAVINPKGDLIDEFLTKLPEDRIDDIVYINPARDPVTPINVLEPHVTEEMLEAQRENQKEIIVSDLIDLFKRQSENWGDQFGRVLETLLRAHLDLNIQKNQGNSLLDVFRCVVNQDQLTQLIDETDDQIIREQLVRVKEDMSSYEMEPLQRRLNDFVMNPTIRRVIGPEQSGVNFRDVVDDSQILLVDIQKGEVGETVSQLVGSIVTTKIWAAAQSRVTQPVEQRTPFFLYVDELQNFGGEGSNFTKILSEAREYRLGCWLATQYLQQLATDMRRAVVNNCRTKITFNPSGSENENQIAGMFQGLTKEQLKALGKYRAAVQKPSKKSHNNAVLFDTYPPWKPEDTDVDQLKKQGTATTSISSAQVKASQSLGKGNNAGGDKHRELLAQAKKQLEERGFTVNLLYQDTGNEKPDGHVHLPDNSIAHLEAEHSTLSKPVKVLNNLERAAEKDREVFYIVENGKAAKLQNIVDDPKNRRGNQYQDENGSYTYYTDENGEPYTNFEEVEEAEYRIIEIKEDDLEIHDKKIEPECPELHHNSSEDLQAFCLYREESGFCTELETQCVLLQQE</sequence>
<organism evidence="3 4">
    <name type="scientific">Halorubrum vacuolatum</name>
    <name type="common">Natronobacterium vacuolatum</name>
    <dbReference type="NCBI Taxonomy" id="63740"/>
    <lineage>
        <taxon>Archaea</taxon>
        <taxon>Methanobacteriati</taxon>
        <taxon>Methanobacteriota</taxon>
        <taxon>Stenosarchaea group</taxon>
        <taxon>Halobacteria</taxon>
        <taxon>Halobacteriales</taxon>
        <taxon>Haloferacaceae</taxon>
        <taxon>Halorubrum</taxon>
    </lineage>
</organism>
<feature type="domain" description="Type IV secretion system coupling protein TraD DNA-binding" evidence="2">
    <location>
        <begin position="38"/>
        <end position="375"/>
    </location>
</feature>
<dbReference type="Gene3D" id="3.40.50.300">
    <property type="entry name" value="P-loop containing nucleotide triphosphate hydrolases"/>
    <property type="match status" value="2"/>
</dbReference>
<dbReference type="CDD" id="cd01127">
    <property type="entry name" value="TrwB_TraG_TraD_VirD4"/>
    <property type="match status" value="1"/>
</dbReference>
<dbReference type="PANTHER" id="PTHR30121">
    <property type="entry name" value="UNCHARACTERIZED PROTEIN YJGR-RELATED"/>
    <property type="match status" value="1"/>
</dbReference>
<dbReference type="InterPro" id="IPR019476">
    <property type="entry name" value="T4SS_TraD_DNA-bd"/>
</dbReference>
<dbReference type="Proteomes" id="UP000198397">
    <property type="component" value="Unassembled WGS sequence"/>
</dbReference>
<reference evidence="3 4" key="1">
    <citation type="submission" date="2017-06" db="EMBL/GenBank/DDBJ databases">
        <authorList>
            <person name="Kim H.J."/>
            <person name="Triplett B.A."/>
        </authorList>
    </citation>
    <scope>NUCLEOTIDE SEQUENCE [LARGE SCALE GENOMIC DNA]</scope>
    <source>
        <strain evidence="3 4">DSM 8800</strain>
    </source>
</reference>
<evidence type="ECO:0000259" key="2">
    <source>
        <dbReference type="Pfam" id="PF10412"/>
    </source>
</evidence>
<proteinExistence type="predicted"/>